<evidence type="ECO:0000313" key="3">
    <source>
        <dbReference type="Proteomes" id="UP000702209"/>
    </source>
</evidence>
<accession>A0ABS0CY71</accession>
<dbReference type="InterPro" id="IPR018727">
    <property type="entry name" value="DUF2267"/>
</dbReference>
<evidence type="ECO:0000313" key="2">
    <source>
        <dbReference type="EMBL" id="MBF6301549.1"/>
    </source>
</evidence>
<reference evidence="2 3" key="1">
    <citation type="submission" date="2020-10" db="EMBL/GenBank/DDBJ databases">
        <title>Identification of Nocardia species via Next-generation sequencing and recognition of intraspecies genetic diversity.</title>
        <authorList>
            <person name="Li P."/>
            <person name="Li P."/>
            <person name="Lu B."/>
        </authorList>
    </citation>
    <scope>NUCLEOTIDE SEQUENCE [LARGE SCALE GENOMIC DNA]</scope>
    <source>
        <strain evidence="2 3">BJ06-0157</strain>
    </source>
</reference>
<feature type="region of interest" description="Disordered" evidence="1">
    <location>
        <begin position="206"/>
        <end position="227"/>
    </location>
</feature>
<evidence type="ECO:0000256" key="1">
    <source>
        <dbReference type="SAM" id="MobiDB-lite"/>
    </source>
</evidence>
<protein>
    <submittedName>
        <fullName evidence="2">DUF2267 domain-containing protein</fullName>
    </submittedName>
</protein>
<dbReference type="EMBL" id="JADLQX010000028">
    <property type="protein sequence ID" value="MBF6301549.1"/>
    <property type="molecule type" value="Genomic_DNA"/>
</dbReference>
<name>A0ABS0CY71_9NOCA</name>
<dbReference type="Gene3D" id="1.10.490.110">
    <property type="entry name" value="Uncharacterized conserved protein DUF2267"/>
    <property type="match status" value="1"/>
</dbReference>
<dbReference type="InterPro" id="IPR038282">
    <property type="entry name" value="DUF2267_sf"/>
</dbReference>
<dbReference type="Proteomes" id="UP000702209">
    <property type="component" value="Unassembled WGS sequence"/>
</dbReference>
<comment type="caution">
    <text evidence="2">The sequence shown here is derived from an EMBL/GenBank/DDBJ whole genome shotgun (WGS) entry which is preliminary data.</text>
</comment>
<dbReference type="Pfam" id="PF10025">
    <property type="entry name" value="DUF2267"/>
    <property type="match status" value="1"/>
</dbReference>
<sequence length="227" mass="24490">MSYHRDPLAPAVHTAHEWLRAIAEGLATEDRAFAHRALRAWLHTVRDRINVNAAAHLSAQLPELLRGIFFEGWVPAHVPAPHDVPSFLAQFAQEAGVSRDEAAALAGAVTDTLAGLFSAGQLDHVFALLPEDLRRILLGSELAGTLQANLVTQQEPSRFDEFDNRLRALSDAVGILVRGLEKQAGGQSHDEARVSAAQQAHRILLAEGLTDSGPPTADRPGHRKGVS</sequence>
<organism evidence="2 3">
    <name type="scientific">Nocardia amamiensis</name>
    <dbReference type="NCBI Taxonomy" id="404578"/>
    <lineage>
        <taxon>Bacteria</taxon>
        <taxon>Bacillati</taxon>
        <taxon>Actinomycetota</taxon>
        <taxon>Actinomycetes</taxon>
        <taxon>Mycobacteriales</taxon>
        <taxon>Nocardiaceae</taxon>
        <taxon>Nocardia</taxon>
    </lineage>
</organism>
<proteinExistence type="predicted"/>
<keyword evidence="3" id="KW-1185">Reference proteome</keyword>
<gene>
    <name evidence="2" type="ORF">IU459_29015</name>
</gene>
<dbReference type="RefSeq" id="WP_195132761.1">
    <property type="nucleotide sequence ID" value="NZ_JADLQX010000028.1"/>
</dbReference>